<dbReference type="InterPro" id="IPR008974">
    <property type="entry name" value="TRAF-like"/>
</dbReference>
<comment type="similarity">
    <text evidence="2">Belongs to the Tdpoz family.</text>
</comment>
<dbReference type="EnsemblPlants" id="EMT09243">
    <property type="protein sequence ID" value="EMT09243"/>
    <property type="gene ID" value="F775_10944"/>
</dbReference>
<dbReference type="PROSITE" id="PS50097">
    <property type="entry name" value="BTB"/>
    <property type="match status" value="1"/>
</dbReference>
<dbReference type="Gene3D" id="3.30.710.10">
    <property type="entry name" value="Potassium Channel Kv1.1, Chain A"/>
    <property type="match status" value="1"/>
</dbReference>
<name>M8C262_AEGTA</name>
<dbReference type="CDD" id="cd00121">
    <property type="entry name" value="MATH"/>
    <property type="match status" value="1"/>
</dbReference>
<proteinExistence type="inferred from homology"/>
<dbReference type="Gene3D" id="2.60.210.10">
    <property type="entry name" value="Apoptosis, Tumor Necrosis Factor Receptor Associated Protein 2, Chain A"/>
    <property type="match status" value="1"/>
</dbReference>
<dbReference type="CDD" id="cd18280">
    <property type="entry name" value="BTB_POZ_BPM_plant"/>
    <property type="match status" value="1"/>
</dbReference>
<organism evidence="3">
    <name type="scientific">Aegilops tauschii</name>
    <name type="common">Tausch's goatgrass</name>
    <name type="synonym">Aegilops squarrosa</name>
    <dbReference type="NCBI Taxonomy" id="37682"/>
    <lineage>
        <taxon>Eukaryota</taxon>
        <taxon>Viridiplantae</taxon>
        <taxon>Streptophyta</taxon>
        <taxon>Embryophyta</taxon>
        <taxon>Tracheophyta</taxon>
        <taxon>Spermatophyta</taxon>
        <taxon>Magnoliopsida</taxon>
        <taxon>Liliopsida</taxon>
        <taxon>Poales</taxon>
        <taxon>Poaceae</taxon>
        <taxon>BOP clade</taxon>
        <taxon>Pooideae</taxon>
        <taxon>Triticodae</taxon>
        <taxon>Triticeae</taxon>
        <taxon>Triticinae</taxon>
        <taxon>Aegilops</taxon>
    </lineage>
</organism>
<dbReference type="InterPro" id="IPR045005">
    <property type="entry name" value="BPM1-6"/>
</dbReference>
<dbReference type="Gene3D" id="6.10.250.3030">
    <property type="match status" value="1"/>
</dbReference>
<dbReference type="SUPFAM" id="SSF54695">
    <property type="entry name" value="POZ domain"/>
    <property type="match status" value="1"/>
</dbReference>
<dbReference type="InterPro" id="IPR011333">
    <property type="entry name" value="SKP1/BTB/POZ_sf"/>
</dbReference>
<comment type="pathway">
    <text evidence="1">Protein modification; protein ubiquitination.</text>
</comment>
<dbReference type="PANTHER" id="PTHR26379">
    <property type="entry name" value="BTB/POZ AND MATH DOMAIN-CONTAINING PROTEIN 1"/>
    <property type="match status" value="1"/>
</dbReference>
<dbReference type="SUPFAM" id="SSF49599">
    <property type="entry name" value="TRAF domain-like"/>
    <property type="match status" value="1"/>
</dbReference>
<dbReference type="SMART" id="SM00061">
    <property type="entry name" value="MATH"/>
    <property type="match status" value="1"/>
</dbReference>
<accession>M8C262</accession>
<dbReference type="PANTHER" id="PTHR26379:SF515">
    <property type="entry name" value="BTB DOMAIN-CONTAINING PROTEIN"/>
    <property type="match status" value="1"/>
</dbReference>
<protein>
    <submittedName>
        <fullName evidence="3">Speckle-type POZ protein B</fullName>
    </submittedName>
</protein>
<dbReference type="Pfam" id="PF24570">
    <property type="entry name" value="BACK_BPM_SPOP"/>
    <property type="match status" value="1"/>
</dbReference>
<dbReference type="GO" id="GO:0016567">
    <property type="term" value="P:protein ubiquitination"/>
    <property type="evidence" value="ECO:0007669"/>
    <property type="project" value="InterPro"/>
</dbReference>
<dbReference type="Pfam" id="PF00651">
    <property type="entry name" value="BTB"/>
    <property type="match status" value="1"/>
</dbReference>
<evidence type="ECO:0000256" key="2">
    <source>
        <dbReference type="ARBA" id="ARBA00010846"/>
    </source>
</evidence>
<dbReference type="SMART" id="SM00225">
    <property type="entry name" value="BTB"/>
    <property type="match status" value="1"/>
</dbReference>
<dbReference type="PROSITE" id="PS50144">
    <property type="entry name" value="MATH"/>
    <property type="match status" value="1"/>
</dbReference>
<dbReference type="InterPro" id="IPR056423">
    <property type="entry name" value="BACK_BPM_SPOP"/>
</dbReference>
<evidence type="ECO:0000256" key="1">
    <source>
        <dbReference type="ARBA" id="ARBA00004906"/>
    </source>
</evidence>
<dbReference type="InterPro" id="IPR000210">
    <property type="entry name" value="BTB/POZ_dom"/>
</dbReference>
<dbReference type="Pfam" id="PF22486">
    <property type="entry name" value="MATH_2"/>
    <property type="match status" value="1"/>
</dbReference>
<dbReference type="InterPro" id="IPR002083">
    <property type="entry name" value="MATH/TRAF_dom"/>
</dbReference>
<sequence>MEAGALRGVATAECYDSATGDVSTIDVSCYNQAMEELRPVVKFATTIMRLWQQYPPKKEGSPPPPAETWSRCSTESVTATHNFEVTGFSSLEGIGAGKFLRSRKFTIGGCEWDLHLYPDGWKEEHKSVYASVFLSLCEGETGTSGVTTKYTLTLLDQHGRVSNLTTQGSQGSLQHTFHSTTRYWGFEKFVEKSKLRQLLALTGDSFTVRCVLTVIKKGQAEDVHTAVAPLPQSNLHKHFLDMLKGGEGADVTFTVAGQSFLAHRCVLAARSPVFKAELFGKMNETLAQSIKIDGMEPSIFEALLHFIYTDSLSDDRHADDRHTEMQHLLVAADRYGVDRLMAICEGKLCRSIGVQTVATTLALAEQHHCMHLKRACLEFLSSRDVRQAVKETDGFKHLGVHDCDACGGTGDGIAPLEGGVEGVTDGIVEAGGAAVDDDGGQRQGVDAQSGMGEGGMVGAWAAGVACAWRESGHPYTQVRQPPTTLHRQRHCRIVPGSRSLPFMASLALTAAPQPLPLGCVSSYNQLNPNKFPAQK</sequence>
<reference evidence="3" key="1">
    <citation type="submission" date="2015-06" db="UniProtKB">
        <authorList>
            <consortium name="EnsemblPlants"/>
        </authorList>
    </citation>
    <scope>IDENTIFICATION</scope>
</reference>
<dbReference type="AlphaFoldDB" id="M8C262"/>
<evidence type="ECO:0000313" key="3">
    <source>
        <dbReference type="EnsemblPlants" id="EMT09243"/>
    </source>
</evidence>